<dbReference type="CDD" id="cd06588">
    <property type="entry name" value="PhnB_like"/>
    <property type="match status" value="1"/>
</dbReference>
<dbReference type="Pfam" id="PF06983">
    <property type="entry name" value="3-dmu-9_3-mt"/>
    <property type="match status" value="1"/>
</dbReference>
<dbReference type="Gene3D" id="3.10.180.10">
    <property type="entry name" value="2,3-Dihydroxybiphenyl 1,2-Dioxygenase, domain 1"/>
    <property type="match status" value="1"/>
</dbReference>
<organism evidence="2 3">
    <name type="scientific">Pedobacter gandavensis</name>
    <dbReference type="NCBI Taxonomy" id="2679963"/>
    <lineage>
        <taxon>Bacteria</taxon>
        <taxon>Pseudomonadati</taxon>
        <taxon>Bacteroidota</taxon>
        <taxon>Sphingobacteriia</taxon>
        <taxon>Sphingobacteriales</taxon>
        <taxon>Sphingobacteriaceae</taxon>
        <taxon>Pedobacter</taxon>
    </lineage>
</organism>
<evidence type="ECO:0000259" key="1">
    <source>
        <dbReference type="Pfam" id="PF06983"/>
    </source>
</evidence>
<evidence type="ECO:0000313" key="3">
    <source>
        <dbReference type="Proteomes" id="UP000636110"/>
    </source>
</evidence>
<dbReference type="EMBL" id="WNXC01000007">
    <property type="protein sequence ID" value="MBB2150819.1"/>
    <property type="molecule type" value="Genomic_DNA"/>
</dbReference>
<gene>
    <name evidence="2" type="ORF">GM920_18120</name>
</gene>
<dbReference type="InterPro" id="IPR029068">
    <property type="entry name" value="Glyas_Bleomycin-R_OHBP_Dase"/>
</dbReference>
<dbReference type="RefSeq" id="WP_182960088.1">
    <property type="nucleotide sequence ID" value="NZ_WNXC01000007.1"/>
</dbReference>
<feature type="domain" description="PhnB-like" evidence="1">
    <location>
        <begin position="4"/>
        <end position="129"/>
    </location>
</feature>
<comment type="caution">
    <text evidence="2">The sequence shown here is derived from an EMBL/GenBank/DDBJ whole genome shotgun (WGS) entry which is preliminary data.</text>
</comment>
<sequence>MITISPYFTFSGNCREAMTFYQDCFGGVLNFQCVADAPLSDELPQPMKDCILQASLVKDNLVLMATDMVAEEGLTHGNSISMMVSFSNEDAIRQCYQKLSAGGQRSRPLELSFWGGLFGCVKDKYGNDWLLSLPQAQ</sequence>
<proteinExistence type="predicted"/>
<dbReference type="InterPro" id="IPR028973">
    <property type="entry name" value="PhnB-like"/>
</dbReference>
<dbReference type="PANTHER" id="PTHR33990:SF1">
    <property type="entry name" value="PROTEIN YJDN"/>
    <property type="match status" value="1"/>
</dbReference>
<evidence type="ECO:0000313" key="2">
    <source>
        <dbReference type="EMBL" id="MBB2150819.1"/>
    </source>
</evidence>
<reference evidence="2 3" key="1">
    <citation type="submission" date="2019-11" db="EMBL/GenBank/DDBJ databases">
        <title>Description of Pedobacter sp. LMG 31462T.</title>
        <authorList>
            <person name="Carlier A."/>
            <person name="Qi S."/>
            <person name="Vandamme P."/>
        </authorList>
    </citation>
    <scope>NUCLEOTIDE SEQUENCE [LARGE SCALE GENOMIC DNA]</scope>
    <source>
        <strain evidence="2 3">LMG 31462</strain>
    </source>
</reference>
<accession>A0ABR6EZY8</accession>
<dbReference type="Proteomes" id="UP000636110">
    <property type="component" value="Unassembled WGS sequence"/>
</dbReference>
<keyword evidence="3" id="KW-1185">Reference proteome</keyword>
<dbReference type="SUPFAM" id="SSF54593">
    <property type="entry name" value="Glyoxalase/Bleomycin resistance protein/Dihydroxybiphenyl dioxygenase"/>
    <property type="match status" value="1"/>
</dbReference>
<dbReference type="PANTHER" id="PTHR33990">
    <property type="entry name" value="PROTEIN YJDN-RELATED"/>
    <property type="match status" value="1"/>
</dbReference>
<protein>
    <submittedName>
        <fullName evidence="2">VOC family protein</fullName>
    </submittedName>
</protein>
<name>A0ABR6EZY8_9SPHI</name>